<dbReference type="CDD" id="cd14686">
    <property type="entry name" value="bZIP"/>
    <property type="match status" value="1"/>
</dbReference>
<name>A0A1N7QQ16_9BACT</name>
<dbReference type="EMBL" id="FTOR01000006">
    <property type="protein sequence ID" value="SIT25020.1"/>
    <property type="molecule type" value="Genomic_DNA"/>
</dbReference>
<dbReference type="STRING" id="477680.SAMN05421788_106226"/>
<accession>A0A1N7QQ16</accession>
<dbReference type="AlphaFoldDB" id="A0A1N7QQ16"/>
<proteinExistence type="predicted"/>
<organism evidence="2 3">
    <name type="scientific">Filimonas lacunae</name>
    <dbReference type="NCBI Taxonomy" id="477680"/>
    <lineage>
        <taxon>Bacteria</taxon>
        <taxon>Pseudomonadati</taxon>
        <taxon>Bacteroidota</taxon>
        <taxon>Chitinophagia</taxon>
        <taxon>Chitinophagales</taxon>
        <taxon>Chitinophagaceae</taxon>
        <taxon>Filimonas</taxon>
    </lineage>
</organism>
<reference evidence="3" key="1">
    <citation type="submission" date="2017-01" db="EMBL/GenBank/DDBJ databases">
        <authorList>
            <person name="Varghese N."/>
            <person name="Submissions S."/>
        </authorList>
    </citation>
    <scope>NUCLEOTIDE SEQUENCE [LARGE SCALE GENOMIC DNA]</scope>
    <source>
        <strain evidence="3">DSM 21054</strain>
    </source>
</reference>
<keyword evidence="1" id="KW-0175">Coiled coil</keyword>
<dbReference type="Proteomes" id="UP000186917">
    <property type="component" value="Unassembled WGS sequence"/>
</dbReference>
<evidence type="ECO:0000313" key="2">
    <source>
        <dbReference type="EMBL" id="SIT25020.1"/>
    </source>
</evidence>
<protein>
    <submittedName>
        <fullName evidence="2">Uncharacterized protein</fullName>
    </submittedName>
</protein>
<evidence type="ECO:0000256" key="1">
    <source>
        <dbReference type="SAM" id="Coils"/>
    </source>
</evidence>
<keyword evidence="3" id="KW-1185">Reference proteome</keyword>
<sequence>MSFIVILLCLFGPLYGQKGFPAGKVVAVPAPRYFSSAVPEVVYADTLSTDTAGSSRYLMPYTRQLGKPGFSSYIPVSARGNVSTINNNAGNKNPQIATVPAITIHGNVLYSVDYRSYIDTPYAEHDIYYHTVQTYLDITYKNNYPFRVFLTNRFSNSLLTRKLTDLNMQFSAADFASRLRQIMNRYPLPKLPGDSLGMIEHQLDAKRDELLQLRSWSNSPGVVQKLIEAKETALYGSKPELAADSIPALPAVAFSRPDAPDRKKIPGYLKDWFSRRSDSSAVSQKPAVDTSFMQTYQTRKRRIDTLEQQVQQLEKRYQHHKQQVAAWQQQRNNELYKSSSGTQQLDAEIAARQVPDSALPAGYQTLLAIKTLGVGRTVVDYSELSVKNVSINGLQIEYNPSYYVAVAAGSIDYRFRDFIVKNASAPAQYLYMVRAGKGLKNGTNIIVSWYAGKKQVYNNTGSNSGTQPDYHLMGFTLEGNCRVNASTYLTAEVAKSSVPYYNNGTNKSLLASAVHLGEHANEAYSLKLQTIIPASTTRITAYFKRYGASFQSFSYITTGTQQKAWMIKADQPFFKNQLLVTASLKENDYTNTTTNITYQNNTVFKSIQATLRLRRWPVFSLGYYPSSQLTKLSDSAYVENLFYSLVGSASYYYKVDGVDMSTTALYTRFYNKPSDSAFVYSNTSTFLLSHALLYAKFTWQTTGSASLAAMYNLYTVDNAAQYALLNWLRVGAGIKYNYQTYYNSIQIGYKGNVLIKMKKLGEVQLMMEKGFIPGSNRQLVENNTGRFSYFKIF</sequence>
<gene>
    <name evidence="2" type="ORF">SAMN05421788_106226</name>
</gene>
<evidence type="ECO:0000313" key="3">
    <source>
        <dbReference type="Proteomes" id="UP000186917"/>
    </source>
</evidence>
<feature type="coiled-coil region" evidence="1">
    <location>
        <begin position="296"/>
        <end position="330"/>
    </location>
</feature>